<accession>A0AAE2BSI3</accession>
<reference evidence="2" key="2">
    <citation type="journal article" date="2024" name="Plant">
        <title>Genomic evolution and insights into agronomic trait innovations of Sesamum species.</title>
        <authorList>
            <person name="Miao H."/>
            <person name="Wang L."/>
            <person name="Qu L."/>
            <person name="Liu H."/>
            <person name="Sun Y."/>
            <person name="Le M."/>
            <person name="Wang Q."/>
            <person name="Wei S."/>
            <person name="Zheng Y."/>
            <person name="Lin W."/>
            <person name="Duan Y."/>
            <person name="Cao H."/>
            <person name="Xiong S."/>
            <person name="Wang X."/>
            <person name="Wei L."/>
            <person name="Li C."/>
            <person name="Ma Q."/>
            <person name="Ju M."/>
            <person name="Zhao R."/>
            <person name="Li G."/>
            <person name="Mu C."/>
            <person name="Tian Q."/>
            <person name="Mei H."/>
            <person name="Zhang T."/>
            <person name="Gao T."/>
            <person name="Zhang H."/>
        </authorList>
    </citation>
    <scope>NUCLEOTIDE SEQUENCE</scope>
    <source>
        <strain evidence="2">K16</strain>
    </source>
</reference>
<feature type="transmembrane region" description="Helical" evidence="1">
    <location>
        <begin position="463"/>
        <end position="486"/>
    </location>
</feature>
<keyword evidence="1" id="KW-0472">Membrane</keyword>
<gene>
    <name evidence="2" type="ORF">Sango_1750300</name>
</gene>
<proteinExistence type="predicted"/>
<keyword evidence="1" id="KW-1133">Transmembrane helix</keyword>
<evidence type="ECO:0008006" key="4">
    <source>
        <dbReference type="Google" id="ProtNLM"/>
    </source>
</evidence>
<keyword evidence="1" id="KW-0812">Transmembrane</keyword>
<comment type="caution">
    <text evidence="2">The sequence shown here is derived from an EMBL/GenBank/DDBJ whole genome shotgun (WGS) entry which is preliminary data.</text>
</comment>
<dbReference type="AlphaFoldDB" id="A0AAE2BSI3"/>
<protein>
    <recommendedName>
        <fullName evidence="4">CCHC-type domain-containing protein</fullName>
    </recommendedName>
</protein>
<keyword evidence="3" id="KW-1185">Reference proteome</keyword>
<organism evidence="2 3">
    <name type="scientific">Sesamum angolense</name>
    <dbReference type="NCBI Taxonomy" id="2727404"/>
    <lineage>
        <taxon>Eukaryota</taxon>
        <taxon>Viridiplantae</taxon>
        <taxon>Streptophyta</taxon>
        <taxon>Embryophyta</taxon>
        <taxon>Tracheophyta</taxon>
        <taxon>Spermatophyta</taxon>
        <taxon>Magnoliopsida</taxon>
        <taxon>eudicotyledons</taxon>
        <taxon>Gunneridae</taxon>
        <taxon>Pentapetalae</taxon>
        <taxon>asterids</taxon>
        <taxon>lamiids</taxon>
        <taxon>Lamiales</taxon>
        <taxon>Pedaliaceae</taxon>
        <taxon>Sesamum</taxon>
    </lineage>
</organism>
<evidence type="ECO:0000313" key="2">
    <source>
        <dbReference type="EMBL" id="KAK4395960.1"/>
    </source>
</evidence>
<sequence length="565" mass="62782">MRHACALDSVGGDDGRRHRAYAGVGRWTVGLCCTVGGRVGLASVVSVGSDVRSQARAWASRRPWAEMLDKQCTRGAWRRTALGRLADGWHKTFLMCDNPWQTSRQADKVHRRAWERTHTSTLGLVASVFDFLRSDLWGLQGVRVGQICKDLDEAAENLKRKVKEELPQFVEKGLVSVPEEIGCLFEAVDIKLEALKTNIRLVKKTVASGGGKGAGCREGVHYKHVLRRQRYCLSDENLRTLSFGGVIVCRMTPALIGNVLRRGRMVSEFVKEFISLILNARDMLKEDKLFTLWQRNDNSGEGKTKFGKKFKKKEKAKEVVTETSDPRAVEKSKVSCFICGNFEHRVRDCLKRGRLNTIVAEQIYDERGTELAQMVAMQLGTLQVQSCGCGETHQKGLMMVEDRINGLGLDVKPWDSQVKAVNSKAMPISGIANTELSVGLWSGQCNFIAVGLDDFDVILGNDFFVTANVIILPRLGGIFISGLSCIRKMQEEMHRRWTKAQQIYGAEPESFMCGDFLKCERECEVGYSDSDRDGKRALVQTTSVVKENKAVASTRASTSVGGSGL</sequence>
<evidence type="ECO:0000313" key="3">
    <source>
        <dbReference type="Proteomes" id="UP001289374"/>
    </source>
</evidence>
<dbReference type="Proteomes" id="UP001289374">
    <property type="component" value="Unassembled WGS sequence"/>
</dbReference>
<name>A0AAE2BSI3_9LAMI</name>
<reference evidence="2" key="1">
    <citation type="submission" date="2020-06" db="EMBL/GenBank/DDBJ databases">
        <authorList>
            <person name="Li T."/>
            <person name="Hu X."/>
            <person name="Zhang T."/>
            <person name="Song X."/>
            <person name="Zhang H."/>
            <person name="Dai N."/>
            <person name="Sheng W."/>
            <person name="Hou X."/>
            <person name="Wei L."/>
        </authorList>
    </citation>
    <scope>NUCLEOTIDE SEQUENCE</scope>
    <source>
        <strain evidence="2">K16</strain>
        <tissue evidence="2">Leaf</tissue>
    </source>
</reference>
<dbReference type="EMBL" id="JACGWL010000009">
    <property type="protein sequence ID" value="KAK4395960.1"/>
    <property type="molecule type" value="Genomic_DNA"/>
</dbReference>
<evidence type="ECO:0000256" key="1">
    <source>
        <dbReference type="SAM" id="Phobius"/>
    </source>
</evidence>